<name>A0A7C9HBU5_9RHOB</name>
<dbReference type="PANTHER" id="PTHR47637">
    <property type="entry name" value="CHAPERONE SURA"/>
    <property type="match status" value="1"/>
</dbReference>
<keyword evidence="5" id="KW-0697">Rotamase</keyword>
<dbReference type="SUPFAM" id="SSF109998">
    <property type="entry name" value="Triger factor/SurA peptide-binding domain-like"/>
    <property type="match status" value="1"/>
</dbReference>
<dbReference type="Gene3D" id="1.10.4030.10">
    <property type="entry name" value="Porin chaperone SurA, peptide-binding domain"/>
    <property type="match status" value="1"/>
</dbReference>
<evidence type="ECO:0000313" key="9">
    <source>
        <dbReference type="Proteomes" id="UP000483078"/>
    </source>
</evidence>
<dbReference type="RefSeq" id="WP_273248887.1">
    <property type="nucleotide sequence ID" value="NZ_VENJ01000006.1"/>
</dbReference>
<evidence type="ECO:0000256" key="6">
    <source>
        <dbReference type="SAM" id="SignalP"/>
    </source>
</evidence>
<evidence type="ECO:0000256" key="1">
    <source>
        <dbReference type="ARBA" id="ARBA00018370"/>
    </source>
</evidence>
<evidence type="ECO:0000256" key="4">
    <source>
        <dbReference type="ARBA" id="ARBA00031484"/>
    </source>
</evidence>
<evidence type="ECO:0000256" key="5">
    <source>
        <dbReference type="PROSITE-ProRule" id="PRU00278"/>
    </source>
</evidence>
<evidence type="ECO:0000313" key="8">
    <source>
        <dbReference type="EMBL" id="MTJ04287.1"/>
    </source>
</evidence>
<feature type="signal peptide" evidence="6">
    <location>
        <begin position="1"/>
        <end position="21"/>
    </location>
</feature>
<evidence type="ECO:0000256" key="3">
    <source>
        <dbReference type="ARBA" id="ARBA00030642"/>
    </source>
</evidence>
<reference evidence="8 9" key="1">
    <citation type="submission" date="2019-06" db="EMBL/GenBank/DDBJ databases">
        <title>Enrichment of Autotrophic Halophilic Microorganisms from Red Sea Brine Pool Using Microbial Electrosynthesis System.</title>
        <authorList>
            <person name="Alqahtani M.F."/>
            <person name="Bajracharya S."/>
            <person name="Katuri K.P."/>
            <person name="Ali M."/>
            <person name="Saikaly P.E."/>
        </authorList>
    </citation>
    <scope>NUCLEOTIDE SEQUENCE [LARGE SCALE GENOMIC DNA]</scope>
    <source>
        <strain evidence="8">MES6</strain>
    </source>
</reference>
<dbReference type="Gene3D" id="3.10.50.40">
    <property type="match status" value="1"/>
</dbReference>
<dbReference type="GO" id="GO:0003755">
    <property type="term" value="F:peptidyl-prolyl cis-trans isomerase activity"/>
    <property type="evidence" value="ECO:0007669"/>
    <property type="project" value="UniProtKB-KW"/>
</dbReference>
<dbReference type="InterPro" id="IPR050280">
    <property type="entry name" value="OMP_Chaperone_SurA"/>
</dbReference>
<dbReference type="Proteomes" id="UP000483078">
    <property type="component" value="Unassembled WGS sequence"/>
</dbReference>
<dbReference type="InterPro" id="IPR027304">
    <property type="entry name" value="Trigger_fact/SurA_dom_sf"/>
</dbReference>
<dbReference type="PANTHER" id="PTHR47637:SF1">
    <property type="entry name" value="CHAPERONE SURA"/>
    <property type="match status" value="1"/>
</dbReference>
<dbReference type="PROSITE" id="PS50198">
    <property type="entry name" value="PPIC_PPIASE_2"/>
    <property type="match status" value="1"/>
</dbReference>
<proteinExistence type="predicted"/>
<sequence length="410" mass="44299">MNYAKRLLTLAVLVVSGIAAAPAGTAAQGLFDPVITVNDSVITRYELKQRTRLLSVLNAPGDPAKLAREQLIEERLKMGAAEQSGLELSEEGVQAGLKEFAGRGNMEPDEFIAAMKREGVAEQTVRDFVTVGVTWRQLIAARFGPRVEITEADVDKALNAVTGGSSVRVLLSEIIMPAPPQQADEVQARAAQLSQINSVAEFSDAARKYSAAETGRNGGRLDWMSITKLPPALRPLILSLAPGQVTDPVPLDGAVALFQMRDIQETSVKSPNYAAIDYASYLIPGGRTEDTLQQAASITARIDTCDDLYGVAKGQPPERLTRDARKPGEIPNDIAVELSKLDPGEVSTTLTRTSGDGQALMLLMLCGRTPVSEEDASREEIKQRLRSDRLESFAASYLEQLRADARIVEK</sequence>
<evidence type="ECO:0000256" key="2">
    <source>
        <dbReference type="ARBA" id="ARBA00022729"/>
    </source>
</evidence>
<gene>
    <name evidence="8" type="ORF">FH759_06290</name>
</gene>
<feature type="chain" id="PRO_5029009052" description="Parvulin-like PPIase" evidence="6">
    <location>
        <begin position="22"/>
        <end position="410"/>
    </location>
</feature>
<evidence type="ECO:0000259" key="7">
    <source>
        <dbReference type="PROSITE" id="PS50198"/>
    </source>
</evidence>
<dbReference type="InterPro" id="IPR046357">
    <property type="entry name" value="PPIase_dom_sf"/>
</dbReference>
<keyword evidence="2 6" id="KW-0732">Signal</keyword>
<comment type="caution">
    <text evidence="8">The sequence shown here is derived from an EMBL/GenBank/DDBJ whole genome shotgun (WGS) entry which is preliminary data.</text>
</comment>
<feature type="domain" description="PpiC" evidence="7">
    <location>
        <begin position="166"/>
        <end position="262"/>
    </location>
</feature>
<dbReference type="AlphaFoldDB" id="A0A7C9HBU5"/>
<accession>A0A7C9HBU5</accession>
<organism evidence="8 9">
    <name type="scientific">Sediminimonas qiaohouensis</name>
    <dbReference type="NCBI Taxonomy" id="552061"/>
    <lineage>
        <taxon>Bacteria</taxon>
        <taxon>Pseudomonadati</taxon>
        <taxon>Pseudomonadota</taxon>
        <taxon>Alphaproteobacteria</taxon>
        <taxon>Rhodobacterales</taxon>
        <taxon>Roseobacteraceae</taxon>
        <taxon>Sediminimonas</taxon>
    </lineage>
</organism>
<dbReference type="InterPro" id="IPR000297">
    <property type="entry name" value="PPIase_PpiC"/>
</dbReference>
<dbReference type="EMBL" id="VENJ01000006">
    <property type="protein sequence ID" value="MTJ04287.1"/>
    <property type="molecule type" value="Genomic_DNA"/>
</dbReference>
<dbReference type="Pfam" id="PF00639">
    <property type="entry name" value="Rotamase"/>
    <property type="match status" value="1"/>
</dbReference>
<keyword evidence="5 8" id="KW-0413">Isomerase</keyword>
<protein>
    <recommendedName>
        <fullName evidence="1">Parvulin-like PPIase</fullName>
    </recommendedName>
    <alternativeName>
        <fullName evidence="3">Peptidyl-prolyl cis-trans isomerase plp</fullName>
    </alternativeName>
    <alternativeName>
        <fullName evidence="4">Rotamase plp</fullName>
    </alternativeName>
</protein>
<dbReference type="SUPFAM" id="SSF54534">
    <property type="entry name" value="FKBP-like"/>
    <property type="match status" value="1"/>
</dbReference>